<evidence type="ECO:0000313" key="3">
    <source>
        <dbReference type="Proteomes" id="UP001138500"/>
    </source>
</evidence>
<protein>
    <submittedName>
        <fullName evidence="2">Uncharacterized protein</fullName>
    </submittedName>
</protein>
<feature type="region of interest" description="Disordered" evidence="1">
    <location>
        <begin position="1"/>
        <end position="25"/>
    </location>
</feature>
<evidence type="ECO:0000313" key="2">
    <source>
        <dbReference type="EMBL" id="KAH9828853.1"/>
    </source>
</evidence>
<dbReference type="AlphaFoldDB" id="A0A9W7SUI6"/>
<comment type="caution">
    <text evidence="2">The sequence shown here is derived from an EMBL/GenBank/DDBJ whole genome shotgun (WGS) entry which is preliminary data.</text>
</comment>
<evidence type="ECO:0000256" key="1">
    <source>
        <dbReference type="SAM" id="MobiDB-lite"/>
    </source>
</evidence>
<name>A0A9W7SUI6_9PEZI</name>
<gene>
    <name evidence="2" type="ORF">Tdes44962_MAKER09222</name>
</gene>
<keyword evidence="3" id="KW-1185">Reference proteome</keyword>
<proteinExistence type="predicted"/>
<dbReference type="Proteomes" id="UP001138500">
    <property type="component" value="Unassembled WGS sequence"/>
</dbReference>
<accession>A0A9W7SUI6</accession>
<reference evidence="2 3" key="1">
    <citation type="journal article" date="2018" name="IMA Fungus">
        <title>IMA Genome-F 10: Nine draft genome sequences of Claviceps purpurea s.lat., including C. arundinis, C. humidiphila, and C. cf. spartinae, pseudomolecules for the pitch canker pathogen Fusarium circinatum, draft genome of Davidsoniella eucalypti, Grosmannia galeiformis, Quambalaria eucalypti, and Teratosphaeria destructans.</title>
        <authorList>
            <person name="Wingfield B.D."/>
            <person name="Liu M."/>
            <person name="Nguyen H.D."/>
            <person name="Lane F.A."/>
            <person name="Morgan S.W."/>
            <person name="De Vos L."/>
            <person name="Wilken P.M."/>
            <person name="Duong T.A."/>
            <person name="Aylward J."/>
            <person name="Coetzee M.P."/>
            <person name="Dadej K."/>
            <person name="De Beer Z.W."/>
            <person name="Findlay W."/>
            <person name="Havenga M."/>
            <person name="Kolarik M."/>
            <person name="Menzies J.G."/>
            <person name="Naidoo K."/>
            <person name="Pochopski O."/>
            <person name="Shoukouhi P."/>
            <person name="Santana Q.C."/>
            <person name="Seifert K.A."/>
            <person name="Soal N."/>
            <person name="Steenkamp E.T."/>
            <person name="Tatham C.T."/>
            <person name="van der Nest M.A."/>
            <person name="Wingfield M.J."/>
        </authorList>
    </citation>
    <scope>NUCLEOTIDE SEQUENCE [LARGE SCALE GENOMIC DNA]</scope>
    <source>
        <strain evidence="2">CMW44962</strain>
    </source>
</reference>
<reference evidence="2 3" key="2">
    <citation type="journal article" date="2021" name="Curr. Genet.">
        <title>Genetic response to nitrogen starvation in the aggressive Eucalyptus foliar pathogen Teratosphaeria destructans.</title>
        <authorList>
            <person name="Havenga M."/>
            <person name="Wingfield B.D."/>
            <person name="Wingfield M.J."/>
            <person name="Dreyer L.L."/>
            <person name="Roets F."/>
            <person name="Aylward J."/>
        </authorList>
    </citation>
    <scope>NUCLEOTIDE SEQUENCE [LARGE SCALE GENOMIC DNA]</scope>
    <source>
        <strain evidence="2">CMW44962</strain>
    </source>
</reference>
<organism evidence="2 3">
    <name type="scientific">Teratosphaeria destructans</name>
    <dbReference type="NCBI Taxonomy" id="418781"/>
    <lineage>
        <taxon>Eukaryota</taxon>
        <taxon>Fungi</taxon>
        <taxon>Dikarya</taxon>
        <taxon>Ascomycota</taxon>
        <taxon>Pezizomycotina</taxon>
        <taxon>Dothideomycetes</taxon>
        <taxon>Dothideomycetidae</taxon>
        <taxon>Mycosphaerellales</taxon>
        <taxon>Teratosphaeriaceae</taxon>
        <taxon>Teratosphaeria</taxon>
    </lineage>
</organism>
<sequence length="65" mass="6869">MPVPGAACNVTDSRPKRKKKSDEMVGASPAWLMVNSAPLSPKVMLVAVAALHEARELEPVVKSTA</sequence>
<dbReference type="EMBL" id="RIBY02001446">
    <property type="protein sequence ID" value="KAH9828853.1"/>
    <property type="molecule type" value="Genomic_DNA"/>
</dbReference>